<evidence type="ECO:0000313" key="1">
    <source>
        <dbReference type="EMBL" id="TPG51756.1"/>
    </source>
</evidence>
<evidence type="ECO:0000313" key="2">
    <source>
        <dbReference type="Proteomes" id="UP000319931"/>
    </source>
</evidence>
<sequence>MERSDIRNDDIVDIGDATALTRGVSPIGQDDVDGTLRQFAAISDED</sequence>
<dbReference type="AlphaFoldDB" id="A0A502FRH4"/>
<accession>A0A502FRH4</accession>
<dbReference type="InterPro" id="IPR049805">
    <property type="entry name" value="Lasso_benenodin"/>
</dbReference>
<keyword evidence="2" id="KW-1185">Reference proteome</keyword>
<organism evidence="1 2">
    <name type="scientific">Sphingomonas glacialis</name>
    <dbReference type="NCBI Taxonomy" id="658225"/>
    <lineage>
        <taxon>Bacteria</taxon>
        <taxon>Pseudomonadati</taxon>
        <taxon>Pseudomonadota</taxon>
        <taxon>Alphaproteobacteria</taxon>
        <taxon>Sphingomonadales</taxon>
        <taxon>Sphingomonadaceae</taxon>
        <taxon>Sphingomonas</taxon>
    </lineage>
</organism>
<gene>
    <name evidence="1" type="ORF">EAH76_17275</name>
</gene>
<protein>
    <submittedName>
        <fullName evidence="1">Benenodin family lasso peptide</fullName>
    </submittedName>
</protein>
<dbReference type="EMBL" id="RCZC01000005">
    <property type="protein sequence ID" value="TPG51756.1"/>
    <property type="molecule type" value="Genomic_DNA"/>
</dbReference>
<comment type="caution">
    <text evidence="1">The sequence shown here is derived from an EMBL/GenBank/DDBJ whole genome shotgun (WGS) entry which is preliminary data.</text>
</comment>
<proteinExistence type="predicted"/>
<dbReference type="RefSeq" id="WP_140851516.1">
    <property type="nucleotide sequence ID" value="NZ_RCZC01000005.1"/>
</dbReference>
<dbReference type="NCBIfam" id="NF033522">
    <property type="entry name" value="lasso_benenodin"/>
    <property type="match status" value="1"/>
</dbReference>
<reference evidence="1 2" key="1">
    <citation type="journal article" date="2019" name="Environ. Microbiol.">
        <title>Species interactions and distinct microbial communities in high Arctic permafrost affected cryosols are associated with the CH4 and CO2 gas fluxes.</title>
        <authorList>
            <person name="Altshuler I."/>
            <person name="Hamel J."/>
            <person name="Turney S."/>
            <person name="Magnuson E."/>
            <person name="Levesque R."/>
            <person name="Greer C."/>
            <person name="Whyte L.G."/>
        </authorList>
    </citation>
    <scope>NUCLEOTIDE SEQUENCE [LARGE SCALE GENOMIC DNA]</scope>
    <source>
        <strain evidence="1 2">E6.1</strain>
    </source>
</reference>
<dbReference type="Proteomes" id="UP000319931">
    <property type="component" value="Unassembled WGS sequence"/>
</dbReference>
<name>A0A502FRH4_9SPHN</name>